<dbReference type="RefSeq" id="WP_145054487.1">
    <property type="nucleotide sequence ID" value="NZ_CP036433.1"/>
</dbReference>
<dbReference type="InterPro" id="IPR053864">
    <property type="entry name" value="DUF6933"/>
</dbReference>
<dbReference type="KEGG" id="lcre:Pla8534_36090"/>
<dbReference type="OrthoDB" id="9801392at2"/>
<keyword evidence="3" id="KW-1185">Reference proteome</keyword>
<name>A0A518DVC8_9BACT</name>
<dbReference type="AlphaFoldDB" id="A0A518DVC8"/>
<sequence>MILRLSQKLNTKIKAGPIKAMPLDENPYADWSCHLFTADRTQYILMSNTPSLYSCVMFGRGITDDSRFIERALSTIREFMDDDGQAFIYQKFIAPASGTVSFAKALNRSVTGSMNDLINHATAWLQDGDISPHDVGFKLNDVLLSALATDESRGYGIPKEALKRLMDEA</sequence>
<dbReference type="Proteomes" id="UP000317648">
    <property type="component" value="Chromosome"/>
</dbReference>
<dbReference type="Pfam" id="PF22016">
    <property type="entry name" value="DUF6933"/>
    <property type="match status" value="1"/>
</dbReference>
<proteinExistence type="predicted"/>
<evidence type="ECO:0000313" key="3">
    <source>
        <dbReference type="Proteomes" id="UP000317648"/>
    </source>
</evidence>
<dbReference type="EMBL" id="CP036433">
    <property type="protein sequence ID" value="QDU95792.1"/>
    <property type="molecule type" value="Genomic_DNA"/>
</dbReference>
<evidence type="ECO:0000313" key="2">
    <source>
        <dbReference type="EMBL" id="QDU95792.1"/>
    </source>
</evidence>
<accession>A0A518DVC8</accession>
<organism evidence="2 3">
    <name type="scientific">Lignipirellula cremea</name>
    <dbReference type="NCBI Taxonomy" id="2528010"/>
    <lineage>
        <taxon>Bacteria</taxon>
        <taxon>Pseudomonadati</taxon>
        <taxon>Planctomycetota</taxon>
        <taxon>Planctomycetia</taxon>
        <taxon>Pirellulales</taxon>
        <taxon>Pirellulaceae</taxon>
        <taxon>Lignipirellula</taxon>
    </lineage>
</organism>
<reference evidence="2 3" key="1">
    <citation type="submission" date="2019-02" db="EMBL/GenBank/DDBJ databases">
        <title>Deep-cultivation of Planctomycetes and their phenomic and genomic characterization uncovers novel biology.</title>
        <authorList>
            <person name="Wiegand S."/>
            <person name="Jogler M."/>
            <person name="Boedeker C."/>
            <person name="Pinto D."/>
            <person name="Vollmers J."/>
            <person name="Rivas-Marin E."/>
            <person name="Kohn T."/>
            <person name="Peeters S.H."/>
            <person name="Heuer A."/>
            <person name="Rast P."/>
            <person name="Oberbeckmann S."/>
            <person name="Bunk B."/>
            <person name="Jeske O."/>
            <person name="Meyerdierks A."/>
            <person name="Storesund J.E."/>
            <person name="Kallscheuer N."/>
            <person name="Luecker S."/>
            <person name="Lage O.M."/>
            <person name="Pohl T."/>
            <person name="Merkel B.J."/>
            <person name="Hornburger P."/>
            <person name="Mueller R.-W."/>
            <person name="Bruemmer F."/>
            <person name="Labrenz M."/>
            <person name="Spormann A.M."/>
            <person name="Op den Camp H."/>
            <person name="Overmann J."/>
            <person name="Amann R."/>
            <person name="Jetten M.S.M."/>
            <person name="Mascher T."/>
            <person name="Medema M.H."/>
            <person name="Devos D.P."/>
            <person name="Kaster A.-K."/>
            <person name="Ovreas L."/>
            <person name="Rohde M."/>
            <person name="Galperin M.Y."/>
            <person name="Jogler C."/>
        </authorList>
    </citation>
    <scope>NUCLEOTIDE SEQUENCE [LARGE SCALE GENOMIC DNA]</scope>
    <source>
        <strain evidence="2 3">Pla85_3_4</strain>
    </source>
</reference>
<protein>
    <recommendedName>
        <fullName evidence="1">DUF6933 domain-containing protein</fullName>
    </recommendedName>
</protein>
<feature type="domain" description="DUF6933" evidence="1">
    <location>
        <begin position="2"/>
        <end position="161"/>
    </location>
</feature>
<gene>
    <name evidence="2" type="ORF">Pla8534_36090</name>
</gene>
<evidence type="ECO:0000259" key="1">
    <source>
        <dbReference type="Pfam" id="PF22016"/>
    </source>
</evidence>